<keyword evidence="2" id="KW-1185">Reference proteome</keyword>
<name>A0A392QQD0_9FABA</name>
<evidence type="ECO:0000313" key="1">
    <source>
        <dbReference type="EMBL" id="MCI26044.1"/>
    </source>
</evidence>
<reference evidence="1 2" key="1">
    <citation type="journal article" date="2018" name="Front. Plant Sci.">
        <title>Red Clover (Trifolium pratense) and Zigzag Clover (T. medium) - A Picture of Genomic Similarities and Differences.</title>
        <authorList>
            <person name="Dluhosova J."/>
            <person name="Istvanek J."/>
            <person name="Nedelnik J."/>
            <person name="Repkova J."/>
        </authorList>
    </citation>
    <scope>NUCLEOTIDE SEQUENCE [LARGE SCALE GENOMIC DNA]</scope>
    <source>
        <strain evidence="2">cv. 10/8</strain>
        <tissue evidence="1">Leaf</tissue>
    </source>
</reference>
<proteinExistence type="predicted"/>
<sequence length="87" mass="9593">MRENGQHGSHIAVVLKFHVGEQDASISADRRTSILNIGHPSCIVAVKTTVELAQLVLKILQCNINMDLEKIRFSVVAVDCSQVLVHF</sequence>
<accession>A0A392QQD0</accession>
<dbReference type="EMBL" id="LXQA010150985">
    <property type="protein sequence ID" value="MCI26044.1"/>
    <property type="molecule type" value="Genomic_DNA"/>
</dbReference>
<evidence type="ECO:0000313" key="2">
    <source>
        <dbReference type="Proteomes" id="UP000265520"/>
    </source>
</evidence>
<organism evidence="1 2">
    <name type="scientific">Trifolium medium</name>
    <dbReference type="NCBI Taxonomy" id="97028"/>
    <lineage>
        <taxon>Eukaryota</taxon>
        <taxon>Viridiplantae</taxon>
        <taxon>Streptophyta</taxon>
        <taxon>Embryophyta</taxon>
        <taxon>Tracheophyta</taxon>
        <taxon>Spermatophyta</taxon>
        <taxon>Magnoliopsida</taxon>
        <taxon>eudicotyledons</taxon>
        <taxon>Gunneridae</taxon>
        <taxon>Pentapetalae</taxon>
        <taxon>rosids</taxon>
        <taxon>fabids</taxon>
        <taxon>Fabales</taxon>
        <taxon>Fabaceae</taxon>
        <taxon>Papilionoideae</taxon>
        <taxon>50 kb inversion clade</taxon>
        <taxon>NPAAA clade</taxon>
        <taxon>Hologalegina</taxon>
        <taxon>IRL clade</taxon>
        <taxon>Trifolieae</taxon>
        <taxon>Trifolium</taxon>
    </lineage>
</organism>
<comment type="caution">
    <text evidence="1">The sequence shown here is derived from an EMBL/GenBank/DDBJ whole genome shotgun (WGS) entry which is preliminary data.</text>
</comment>
<dbReference type="AlphaFoldDB" id="A0A392QQD0"/>
<protein>
    <submittedName>
        <fullName evidence="1">Uncharacterized protein</fullName>
    </submittedName>
</protein>
<dbReference type="Proteomes" id="UP000265520">
    <property type="component" value="Unassembled WGS sequence"/>
</dbReference>